<dbReference type="AlphaFoldDB" id="A0A1H3RMH1"/>
<feature type="transmembrane region" description="Helical" evidence="1">
    <location>
        <begin position="55"/>
        <end position="73"/>
    </location>
</feature>
<proteinExistence type="predicted"/>
<name>A0A1H3RMH1_9RHOB</name>
<reference evidence="3" key="1">
    <citation type="submission" date="2016-10" db="EMBL/GenBank/DDBJ databases">
        <authorList>
            <person name="Varghese N."/>
            <person name="Submissions S."/>
        </authorList>
    </citation>
    <scope>NUCLEOTIDE SEQUENCE [LARGE SCALE GENOMIC DNA]</scope>
    <source>
        <strain evidence="3">DSM 100420</strain>
    </source>
</reference>
<keyword evidence="3" id="KW-1185">Reference proteome</keyword>
<dbReference type="Proteomes" id="UP000198914">
    <property type="component" value="Unassembled WGS sequence"/>
</dbReference>
<organism evidence="2 3">
    <name type="scientific">Jannaschia faecimaris</name>
    <dbReference type="NCBI Taxonomy" id="1244108"/>
    <lineage>
        <taxon>Bacteria</taxon>
        <taxon>Pseudomonadati</taxon>
        <taxon>Pseudomonadota</taxon>
        <taxon>Alphaproteobacteria</taxon>
        <taxon>Rhodobacterales</taxon>
        <taxon>Roseobacteraceae</taxon>
        <taxon>Jannaschia</taxon>
    </lineage>
</organism>
<evidence type="ECO:0000256" key="1">
    <source>
        <dbReference type="SAM" id="Phobius"/>
    </source>
</evidence>
<accession>A0A1H3RMH1</accession>
<keyword evidence="1" id="KW-1133">Transmembrane helix</keyword>
<dbReference type="OrthoDB" id="7864765at2"/>
<evidence type="ECO:0000313" key="2">
    <source>
        <dbReference type="EMBL" id="SDZ26441.1"/>
    </source>
</evidence>
<gene>
    <name evidence="2" type="ORF">SAMN05444004_1093</name>
</gene>
<evidence type="ECO:0000313" key="3">
    <source>
        <dbReference type="Proteomes" id="UP000198914"/>
    </source>
</evidence>
<dbReference type="STRING" id="1244108.SAMN05444004_1093"/>
<keyword evidence="1" id="KW-0472">Membrane</keyword>
<sequence>MKFKGDEAVSRATRATGRTLLLLSFTLAIHKVGWIEVTEASVFGVRVVSGKLETLLTVLIIGAAIGHSIQWYGDKLSFDGWNVNGNEIGVGRLDSRPTKRLDGAAFDLDRLNEWLTKNEKTDPDQIDRLVSEIGSINSKIDRFSKFAFVYFYIWHFAVPVGLAIAVCVARNA</sequence>
<protein>
    <submittedName>
        <fullName evidence="2">Uncharacterized protein</fullName>
    </submittedName>
</protein>
<keyword evidence="1" id="KW-0812">Transmembrane</keyword>
<dbReference type="RefSeq" id="WP_092645833.1">
    <property type="nucleotide sequence ID" value="NZ_FNPX01000009.1"/>
</dbReference>
<feature type="transmembrane region" description="Helical" evidence="1">
    <location>
        <begin position="147"/>
        <end position="169"/>
    </location>
</feature>
<dbReference type="EMBL" id="FNPX01000009">
    <property type="protein sequence ID" value="SDZ26441.1"/>
    <property type="molecule type" value="Genomic_DNA"/>
</dbReference>